<organism evidence="1 2">
    <name type="scientific">Jaapia argillacea MUCL 33604</name>
    <dbReference type="NCBI Taxonomy" id="933084"/>
    <lineage>
        <taxon>Eukaryota</taxon>
        <taxon>Fungi</taxon>
        <taxon>Dikarya</taxon>
        <taxon>Basidiomycota</taxon>
        <taxon>Agaricomycotina</taxon>
        <taxon>Agaricomycetes</taxon>
        <taxon>Agaricomycetidae</taxon>
        <taxon>Jaapiales</taxon>
        <taxon>Jaapiaceae</taxon>
        <taxon>Jaapia</taxon>
    </lineage>
</organism>
<evidence type="ECO:0000313" key="1">
    <source>
        <dbReference type="EMBL" id="KDQ51667.1"/>
    </source>
</evidence>
<dbReference type="HOGENOM" id="CLU_1057928_0_0_1"/>
<dbReference type="AlphaFoldDB" id="A0A067PKV1"/>
<sequence length="263" mass="29821">MPSQETRIFLEFDDQEILDVVNNLNSTHSLTDDDSSFVSDRPGPGRTLDKALTIMGRRLENALSGISERFGNGPNAVMDRFLVAVDRALLSRYRWFHHPVRSRKFLRRPAPLVQLLEDVFKYSWVAVCEERVFISTCERLTSYLRSDKSGNQLLATYYLTALACGNPGILSHLVQLGTPKAVEAVYLQQLLLRKGDRDPLLLASSRRALVMFSDSMALPVIKEFDLVAQKSFWNKSHPEVTLVFIDVGSIPEIQKPKSWLLII</sequence>
<protein>
    <submittedName>
        <fullName evidence="1">Uncharacterized protein</fullName>
    </submittedName>
</protein>
<dbReference type="InParanoid" id="A0A067PKV1"/>
<accession>A0A067PKV1</accession>
<evidence type="ECO:0000313" key="2">
    <source>
        <dbReference type="Proteomes" id="UP000027265"/>
    </source>
</evidence>
<dbReference type="OrthoDB" id="3305420at2759"/>
<dbReference type="Proteomes" id="UP000027265">
    <property type="component" value="Unassembled WGS sequence"/>
</dbReference>
<reference evidence="2" key="1">
    <citation type="journal article" date="2014" name="Proc. Natl. Acad. Sci. U.S.A.">
        <title>Extensive sampling of basidiomycete genomes demonstrates inadequacy of the white-rot/brown-rot paradigm for wood decay fungi.</title>
        <authorList>
            <person name="Riley R."/>
            <person name="Salamov A.A."/>
            <person name="Brown D.W."/>
            <person name="Nagy L.G."/>
            <person name="Floudas D."/>
            <person name="Held B.W."/>
            <person name="Levasseur A."/>
            <person name="Lombard V."/>
            <person name="Morin E."/>
            <person name="Otillar R."/>
            <person name="Lindquist E.A."/>
            <person name="Sun H."/>
            <person name="LaButti K.M."/>
            <person name="Schmutz J."/>
            <person name="Jabbour D."/>
            <person name="Luo H."/>
            <person name="Baker S.E."/>
            <person name="Pisabarro A.G."/>
            <person name="Walton J.D."/>
            <person name="Blanchette R.A."/>
            <person name="Henrissat B."/>
            <person name="Martin F."/>
            <person name="Cullen D."/>
            <person name="Hibbett D.S."/>
            <person name="Grigoriev I.V."/>
        </authorList>
    </citation>
    <scope>NUCLEOTIDE SEQUENCE [LARGE SCALE GENOMIC DNA]</scope>
    <source>
        <strain evidence="2">MUCL 33604</strain>
    </source>
</reference>
<gene>
    <name evidence="1" type="ORF">JAAARDRAFT_198927</name>
</gene>
<name>A0A067PKV1_9AGAM</name>
<proteinExistence type="predicted"/>
<dbReference type="EMBL" id="KL197746">
    <property type="protein sequence ID" value="KDQ51667.1"/>
    <property type="molecule type" value="Genomic_DNA"/>
</dbReference>
<keyword evidence="2" id="KW-1185">Reference proteome</keyword>